<gene>
    <name evidence="1" type="ORF">HPB50_004778</name>
</gene>
<accession>A0ACB7TH96</accession>
<evidence type="ECO:0000313" key="1">
    <source>
        <dbReference type="EMBL" id="KAH6944752.1"/>
    </source>
</evidence>
<keyword evidence="2" id="KW-1185">Reference proteome</keyword>
<organism evidence="1 2">
    <name type="scientific">Hyalomma asiaticum</name>
    <name type="common">Tick</name>
    <dbReference type="NCBI Taxonomy" id="266040"/>
    <lineage>
        <taxon>Eukaryota</taxon>
        <taxon>Metazoa</taxon>
        <taxon>Ecdysozoa</taxon>
        <taxon>Arthropoda</taxon>
        <taxon>Chelicerata</taxon>
        <taxon>Arachnida</taxon>
        <taxon>Acari</taxon>
        <taxon>Parasitiformes</taxon>
        <taxon>Ixodida</taxon>
        <taxon>Ixodoidea</taxon>
        <taxon>Ixodidae</taxon>
        <taxon>Hyalomminae</taxon>
        <taxon>Hyalomma</taxon>
    </lineage>
</organism>
<reference evidence="1" key="1">
    <citation type="submission" date="2020-05" db="EMBL/GenBank/DDBJ databases">
        <title>Large-scale comparative analyses of tick genomes elucidate their genetic diversity and vector capacities.</title>
        <authorList>
            <person name="Jia N."/>
            <person name="Wang J."/>
            <person name="Shi W."/>
            <person name="Du L."/>
            <person name="Sun Y."/>
            <person name="Zhan W."/>
            <person name="Jiang J."/>
            <person name="Wang Q."/>
            <person name="Zhang B."/>
            <person name="Ji P."/>
            <person name="Sakyi L.B."/>
            <person name="Cui X."/>
            <person name="Yuan T."/>
            <person name="Jiang B."/>
            <person name="Yang W."/>
            <person name="Lam T.T.-Y."/>
            <person name="Chang Q."/>
            <person name="Ding S."/>
            <person name="Wang X."/>
            <person name="Zhu J."/>
            <person name="Ruan X."/>
            <person name="Zhao L."/>
            <person name="Wei J."/>
            <person name="Que T."/>
            <person name="Du C."/>
            <person name="Cheng J."/>
            <person name="Dai P."/>
            <person name="Han X."/>
            <person name="Huang E."/>
            <person name="Gao Y."/>
            <person name="Liu J."/>
            <person name="Shao H."/>
            <person name="Ye R."/>
            <person name="Li L."/>
            <person name="Wei W."/>
            <person name="Wang X."/>
            <person name="Wang C."/>
            <person name="Yang T."/>
            <person name="Huo Q."/>
            <person name="Li W."/>
            <person name="Guo W."/>
            <person name="Chen H."/>
            <person name="Zhou L."/>
            <person name="Ni X."/>
            <person name="Tian J."/>
            <person name="Zhou Y."/>
            <person name="Sheng Y."/>
            <person name="Liu T."/>
            <person name="Pan Y."/>
            <person name="Xia L."/>
            <person name="Li J."/>
            <person name="Zhao F."/>
            <person name="Cao W."/>
        </authorList>
    </citation>
    <scope>NUCLEOTIDE SEQUENCE</scope>
    <source>
        <strain evidence="1">Hyas-2018</strain>
    </source>
</reference>
<dbReference type="Proteomes" id="UP000821845">
    <property type="component" value="Chromosome 1"/>
</dbReference>
<sequence length="283" mass="32052">MTEAVKVRLRCRVPFETPRRLIQSLTLALVKWKSSGNDVNCLDGKVLKYTNKDLPCRVAIKERSTFKITVKVFLSGFDAVALESATQKVLEELGVSELDSLILAFPPSAKSSTEKVRLLWTAAEQLYRQGLALSVGVSDLDTVQLRDLHSWAEVKPSVNQVNLDSCCVIPQEMQEFAKANNIQLLTHSDPKVVLDCEGMTRLLEGYVAEEDIRHWSEPWVARYSVLVKYRGFLQSKGYIANLIKEPQRSKKHQTLSACRHKTRLKRWEMGCCMRNSSAQIKSP</sequence>
<comment type="caution">
    <text evidence="1">The sequence shown here is derived from an EMBL/GenBank/DDBJ whole genome shotgun (WGS) entry which is preliminary data.</text>
</comment>
<proteinExistence type="predicted"/>
<name>A0ACB7TH96_HYAAI</name>
<protein>
    <submittedName>
        <fullName evidence="1">Uncharacterized protein</fullName>
    </submittedName>
</protein>
<evidence type="ECO:0000313" key="2">
    <source>
        <dbReference type="Proteomes" id="UP000821845"/>
    </source>
</evidence>
<dbReference type="EMBL" id="CM023481">
    <property type="protein sequence ID" value="KAH6944752.1"/>
    <property type="molecule type" value="Genomic_DNA"/>
</dbReference>